<dbReference type="CDD" id="cd08916">
    <property type="entry name" value="TrHb3_P"/>
    <property type="match status" value="1"/>
</dbReference>
<sequence length="131" mass="15344">MKPDIKDRADIQQLVDTFYTKVRADDTIGYLFNDVAKVNWEVHLPRMYDFWENILFQTGGFKGNPMAAHVQLHQKSPLSADHFQHWLKLWLTTVDELFEGDKTELIKQRARSIATMMQVKVHPSNDPRSIM</sequence>
<dbReference type="InterPro" id="IPR009050">
    <property type="entry name" value="Globin-like_sf"/>
</dbReference>
<dbReference type="RefSeq" id="WP_081201587.1">
    <property type="nucleotide sequence ID" value="NZ_FOCZ01000002.1"/>
</dbReference>
<dbReference type="GO" id="GO:0020037">
    <property type="term" value="F:heme binding"/>
    <property type="evidence" value="ECO:0007669"/>
    <property type="project" value="InterPro"/>
</dbReference>
<dbReference type="GO" id="GO:0046872">
    <property type="term" value="F:metal ion binding"/>
    <property type="evidence" value="ECO:0007669"/>
    <property type="project" value="UniProtKB-KW"/>
</dbReference>
<dbReference type="Proteomes" id="UP000192610">
    <property type="component" value="Unassembled WGS sequence"/>
</dbReference>
<accession>A0A1V9EMV2</accession>
<keyword evidence="3 5" id="KW-0479">Metal-binding</keyword>
<dbReference type="Gene3D" id="1.10.490.10">
    <property type="entry name" value="Globins"/>
    <property type="match status" value="1"/>
</dbReference>
<organism evidence="6 7">
    <name type="scientific">Niastella yeongjuensis</name>
    <dbReference type="NCBI Taxonomy" id="354355"/>
    <lineage>
        <taxon>Bacteria</taxon>
        <taxon>Pseudomonadati</taxon>
        <taxon>Bacteroidota</taxon>
        <taxon>Chitinophagia</taxon>
        <taxon>Chitinophagales</taxon>
        <taxon>Chitinophagaceae</taxon>
        <taxon>Niastella</taxon>
    </lineage>
</organism>
<evidence type="ECO:0000256" key="1">
    <source>
        <dbReference type="ARBA" id="ARBA00022448"/>
    </source>
</evidence>
<comment type="caution">
    <text evidence="6">The sequence shown here is derived from an EMBL/GenBank/DDBJ whole genome shotgun (WGS) entry which is preliminary data.</text>
</comment>
<dbReference type="InterPro" id="IPR001486">
    <property type="entry name" value="Hemoglobin_trunc"/>
</dbReference>
<keyword evidence="1" id="KW-0813">Transport</keyword>
<evidence type="ECO:0000256" key="5">
    <source>
        <dbReference type="PIRSR" id="PIRSR601486-1"/>
    </source>
</evidence>
<dbReference type="OrthoDB" id="25954at2"/>
<dbReference type="SUPFAM" id="SSF46458">
    <property type="entry name" value="Globin-like"/>
    <property type="match status" value="1"/>
</dbReference>
<keyword evidence="4 5" id="KW-0408">Iron</keyword>
<dbReference type="InterPro" id="IPR012292">
    <property type="entry name" value="Globin/Proto"/>
</dbReference>
<evidence type="ECO:0000256" key="4">
    <source>
        <dbReference type="ARBA" id="ARBA00023004"/>
    </source>
</evidence>
<evidence type="ECO:0000313" key="7">
    <source>
        <dbReference type="Proteomes" id="UP000192610"/>
    </source>
</evidence>
<dbReference type="AlphaFoldDB" id="A0A1V9EMV2"/>
<keyword evidence="2 5" id="KW-0349">Heme</keyword>
<reference evidence="7" key="1">
    <citation type="submission" date="2016-04" db="EMBL/GenBank/DDBJ databases">
        <authorList>
            <person name="Chen L."/>
            <person name="Zhuang W."/>
            <person name="Wang G."/>
        </authorList>
    </citation>
    <scope>NUCLEOTIDE SEQUENCE [LARGE SCALE GENOMIC DNA]</scope>
    <source>
        <strain evidence="7">17621</strain>
    </source>
</reference>
<dbReference type="EMBL" id="LVXG01000023">
    <property type="protein sequence ID" value="OQP47411.1"/>
    <property type="molecule type" value="Genomic_DNA"/>
</dbReference>
<protein>
    <submittedName>
        <fullName evidence="6">Hemoglobin-like protein</fullName>
    </submittedName>
</protein>
<dbReference type="STRING" id="354355.SAMN05660816_01605"/>
<keyword evidence="7" id="KW-1185">Reference proteome</keyword>
<name>A0A1V9EMV2_9BACT</name>
<dbReference type="GO" id="GO:0019825">
    <property type="term" value="F:oxygen binding"/>
    <property type="evidence" value="ECO:0007669"/>
    <property type="project" value="InterPro"/>
</dbReference>
<evidence type="ECO:0000256" key="2">
    <source>
        <dbReference type="ARBA" id="ARBA00022617"/>
    </source>
</evidence>
<gene>
    <name evidence="6" type="ORF">A4H97_07900</name>
</gene>
<proteinExistence type="predicted"/>
<evidence type="ECO:0000313" key="6">
    <source>
        <dbReference type="EMBL" id="OQP47411.1"/>
    </source>
</evidence>
<dbReference type="Pfam" id="PF01152">
    <property type="entry name" value="Bac_globin"/>
    <property type="match status" value="1"/>
</dbReference>
<feature type="binding site" description="distal binding residue" evidence="5">
    <location>
        <position position="69"/>
    </location>
    <ligand>
        <name>heme</name>
        <dbReference type="ChEBI" id="CHEBI:30413"/>
    </ligand>
    <ligandPart>
        <name>Fe</name>
        <dbReference type="ChEBI" id="CHEBI:18248"/>
    </ligandPart>
</feature>
<evidence type="ECO:0000256" key="3">
    <source>
        <dbReference type="ARBA" id="ARBA00022723"/>
    </source>
</evidence>